<organism evidence="1 2">
    <name type="scientific">Synaphobranchus kaupii</name>
    <name type="common">Kaup's arrowtooth eel</name>
    <dbReference type="NCBI Taxonomy" id="118154"/>
    <lineage>
        <taxon>Eukaryota</taxon>
        <taxon>Metazoa</taxon>
        <taxon>Chordata</taxon>
        <taxon>Craniata</taxon>
        <taxon>Vertebrata</taxon>
        <taxon>Euteleostomi</taxon>
        <taxon>Actinopterygii</taxon>
        <taxon>Neopterygii</taxon>
        <taxon>Teleostei</taxon>
        <taxon>Anguilliformes</taxon>
        <taxon>Synaphobranchidae</taxon>
        <taxon>Synaphobranchus</taxon>
    </lineage>
</organism>
<gene>
    <name evidence="1" type="ORF">SKAU_G00384330</name>
</gene>
<evidence type="ECO:0000313" key="2">
    <source>
        <dbReference type="Proteomes" id="UP001152622"/>
    </source>
</evidence>
<dbReference type="EMBL" id="JAINUF010000019">
    <property type="protein sequence ID" value="KAJ8337213.1"/>
    <property type="molecule type" value="Genomic_DNA"/>
</dbReference>
<evidence type="ECO:0000313" key="1">
    <source>
        <dbReference type="EMBL" id="KAJ8337213.1"/>
    </source>
</evidence>
<reference evidence="1" key="1">
    <citation type="journal article" date="2023" name="Science">
        <title>Genome structures resolve the early diversification of teleost fishes.</title>
        <authorList>
            <person name="Parey E."/>
            <person name="Louis A."/>
            <person name="Montfort J."/>
            <person name="Bouchez O."/>
            <person name="Roques C."/>
            <person name="Iampietro C."/>
            <person name="Lluch J."/>
            <person name="Castinel A."/>
            <person name="Donnadieu C."/>
            <person name="Desvignes T."/>
            <person name="Floi Bucao C."/>
            <person name="Jouanno E."/>
            <person name="Wen M."/>
            <person name="Mejri S."/>
            <person name="Dirks R."/>
            <person name="Jansen H."/>
            <person name="Henkel C."/>
            <person name="Chen W.J."/>
            <person name="Zahm M."/>
            <person name="Cabau C."/>
            <person name="Klopp C."/>
            <person name="Thompson A.W."/>
            <person name="Robinson-Rechavi M."/>
            <person name="Braasch I."/>
            <person name="Lecointre G."/>
            <person name="Bobe J."/>
            <person name="Postlethwait J.H."/>
            <person name="Berthelot C."/>
            <person name="Roest Crollius H."/>
            <person name="Guiguen Y."/>
        </authorList>
    </citation>
    <scope>NUCLEOTIDE SEQUENCE</scope>
    <source>
        <strain evidence="1">WJC10195</strain>
    </source>
</reference>
<keyword evidence="2" id="KW-1185">Reference proteome</keyword>
<accession>A0A9Q1ICY6</accession>
<name>A0A9Q1ICY6_SYNKA</name>
<dbReference type="Proteomes" id="UP001152622">
    <property type="component" value="Chromosome 19"/>
</dbReference>
<sequence>MPRQHFGAGKVNTVLFVFDDDAAVPRLLPPDLVPHIQRSSNDAGLHNVLCKSSDLRVAKSTSLFPASDGKCGGITALFITQEQEEALGVS</sequence>
<comment type="caution">
    <text evidence="1">The sequence shown here is derived from an EMBL/GenBank/DDBJ whole genome shotgun (WGS) entry which is preliminary data.</text>
</comment>
<proteinExistence type="predicted"/>
<protein>
    <submittedName>
        <fullName evidence="1">Uncharacterized protein</fullName>
    </submittedName>
</protein>
<dbReference type="AlphaFoldDB" id="A0A9Q1ICY6"/>